<proteinExistence type="inferred from homology"/>
<dbReference type="RefSeq" id="WP_133608493.1">
    <property type="nucleotide sequence ID" value="NZ_SNXW01000004.1"/>
</dbReference>
<dbReference type="EMBL" id="SNXW01000004">
    <property type="protein sequence ID" value="TDP83758.1"/>
    <property type="molecule type" value="Genomic_DNA"/>
</dbReference>
<dbReference type="Pfam" id="PF01565">
    <property type="entry name" value="FAD_binding_4"/>
    <property type="match status" value="1"/>
</dbReference>
<evidence type="ECO:0000313" key="6">
    <source>
        <dbReference type="EMBL" id="TDP83758.1"/>
    </source>
</evidence>
<dbReference type="SUPFAM" id="SSF56176">
    <property type="entry name" value="FAD-binding/transporter-associated domain-like"/>
    <property type="match status" value="1"/>
</dbReference>
<accession>A0A4V3CVU2</accession>
<dbReference type="Pfam" id="PF02913">
    <property type="entry name" value="FAD-oxidase_C"/>
    <property type="match status" value="1"/>
</dbReference>
<evidence type="ECO:0000256" key="4">
    <source>
        <dbReference type="ARBA" id="ARBA00022827"/>
    </source>
</evidence>
<reference evidence="6 7" key="1">
    <citation type="submission" date="2019-03" db="EMBL/GenBank/DDBJ databases">
        <title>Genomic Encyclopedia of Type Strains, Phase IV (KMG-IV): sequencing the most valuable type-strain genomes for metagenomic binning, comparative biology and taxonomic classification.</title>
        <authorList>
            <person name="Goeker M."/>
        </authorList>
    </citation>
    <scope>NUCLEOTIDE SEQUENCE [LARGE SCALE GENOMIC DNA]</scope>
    <source>
        <strain evidence="6 7">DSM 11901</strain>
    </source>
</reference>
<protein>
    <submittedName>
        <fullName evidence="6">FAD/FMN-containing dehydrogenase</fullName>
    </submittedName>
</protein>
<dbReference type="Gene3D" id="1.10.45.10">
    <property type="entry name" value="Vanillyl-alcohol Oxidase, Chain A, domain 4"/>
    <property type="match status" value="1"/>
</dbReference>
<comment type="cofactor">
    <cofactor evidence="1">
        <name>FAD</name>
        <dbReference type="ChEBI" id="CHEBI:57692"/>
    </cofactor>
</comment>
<evidence type="ECO:0000259" key="5">
    <source>
        <dbReference type="PROSITE" id="PS51387"/>
    </source>
</evidence>
<keyword evidence="7" id="KW-1185">Reference proteome</keyword>
<dbReference type="GO" id="GO:0071949">
    <property type="term" value="F:FAD binding"/>
    <property type="evidence" value="ECO:0007669"/>
    <property type="project" value="InterPro"/>
</dbReference>
<evidence type="ECO:0000256" key="1">
    <source>
        <dbReference type="ARBA" id="ARBA00001974"/>
    </source>
</evidence>
<dbReference type="Gene3D" id="3.30.465.10">
    <property type="match status" value="1"/>
</dbReference>
<dbReference type="InterPro" id="IPR016164">
    <property type="entry name" value="FAD-linked_Oxase-like_C"/>
</dbReference>
<name>A0A4V3CVU2_9BURK</name>
<evidence type="ECO:0000256" key="3">
    <source>
        <dbReference type="ARBA" id="ARBA00022630"/>
    </source>
</evidence>
<keyword evidence="3" id="KW-0285">Flavoprotein</keyword>
<dbReference type="Gene3D" id="3.30.70.2740">
    <property type="match status" value="1"/>
</dbReference>
<dbReference type="PANTHER" id="PTHR43716">
    <property type="entry name" value="D-2-HYDROXYGLUTARATE DEHYDROGENASE, MITOCHONDRIAL"/>
    <property type="match status" value="1"/>
</dbReference>
<dbReference type="InterPro" id="IPR016171">
    <property type="entry name" value="Vanillyl_alc_oxidase_C-sub2"/>
</dbReference>
<comment type="similarity">
    <text evidence="2">Belongs to the FAD-binding oxidoreductase/transferase type 4 family.</text>
</comment>
<evidence type="ECO:0000256" key="2">
    <source>
        <dbReference type="ARBA" id="ARBA00008000"/>
    </source>
</evidence>
<dbReference type="InterPro" id="IPR036318">
    <property type="entry name" value="FAD-bd_PCMH-like_sf"/>
</dbReference>
<organism evidence="6 7">
    <name type="scientific">Aquabacterium commune</name>
    <dbReference type="NCBI Taxonomy" id="70586"/>
    <lineage>
        <taxon>Bacteria</taxon>
        <taxon>Pseudomonadati</taxon>
        <taxon>Pseudomonadota</taxon>
        <taxon>Betaproteobacteria</taxon>
        <taxon>Burkholderiales</taxon>
        <taxon>Aquabacterium</taxon>
    </lineage>
</organism>
<evidence type="ECO:0000313" key="7">
    <source>
        <dbReference type="Proteomes" id="UP000294593"/>
    </source>
</evidence>
<dbReference type="OrthoDB" id="8522822at2"/>
<dbReference type="AlphaFoldDB" id="A0A4V3CVU2"/>
<dbReference type="InterPro" id="IPR051264">
    <property type="entry name" value="FAD-oxidored/transferase_4"/>
</dbReference>
<gene>
    <name evidence="6" type="ORF">EV672_104137</name>
</gene>
<dbReference type="GO" id="GO:0003824">
    <property type="term" value="F:catalytic activity"/>
    <property type="evidence" value="ECO:0007669"/>
    <property type="project" value="InterPro"/>
</dbReference>
<dbReference type="SUPFAM" id="SSF55103">
    <property type="entry name" value="FAD-linked oxidases, C-terminal domain"/>
    <property type="match status" value="1"/>
</dbReference>
<dbReference type="InterPro" id="IPR016166">
    <property type="entry name" value="FAD-bd_PCMH"/>
</dbReference>
<comment type="caution">
    <text evidence="6">The sequence shown here is derived from an EMBL/GenBank/DDBJ whole genome shotgun (WGS) entry which is preliminary data.</text>
</comment>
<feature type="domain" description="FAD-binding PCMH-type" evidence="5">
    <location>
        <begin position="40"/>
        <end position="221"/>
    </location>
</feature>
<dbReference type="Proteomes" id="UP000294593">
    <property type="component" value="Unassembled WGS sequence"/>
</dbReference>
<keyword evidence="4" id="KW-0274">FAD</keyword>
<dbReference type="PANTHER" id="PTHR43716:SF2">
    <property type="entry name" value="BLL6224 PROTEIN"/>
    <property type="match status" value="1"/>
</dbReference>
<dbReference type="FunFam" id="1.10.45.10:FF:000001">
    <property type="entry name" value="D-lactate dehydrogenase mitochondrial"/>
    <property type="match status" value="1"/>
</dbReference>
<sequence>MPDPAPLLSALREALGDAAVRCPSADEPLLAHLQDWRQRYRGLALAVVSPASTEEVAAVVRLCAAHGTGIVPQGGNTSLVGGAVPDESGQQIVLSLQRLNRVLDIDPLNLSMTVQAGCVLAQVQDAARAEGLLFPLSLASEGSCTIGGVLATNAGGTQVLRYGMARELCLGLEVVTAQGDIWRKLKGLRKDNSGYDLRDLVIGSEGTLGIVTAACLKLYPQPASRLAGLLRCPHIDAATALLQLARQQLDAELTGLEAMAAHPVALTHRHLPQLAAVAQALMPAALDGTAATTAPPAMLADAPWLVLLDTASPRPEAALRASLEALLAEALSQGLIDEALVSHNEAQYRAMWALREAIPMAEKLAGQMVKHDIGVPSSRIPAFLRATVPALQQAFPGCQVVCFGHLGDGNLHFNVQGPPDMPAPAFLATHEQAVNGIVYAQVQALGGTISAEHGIGRLKREALADHQEPVATQWMRAIKAALDPAGTLNPRRLVP</sequence>
<dbReference type="InterPro" id="IPR006094">
    <property type="entry name" value="Oxid_FAD_bind_N"/>
</dbReference>
<dbReference type="Gene3D" id="3.30.70.2190">
    <property type="match status" value="1"/>
</dbReference>
<dbReference type="PROSITE" id="PS51387">
    <property type="entry name" value="FAD_PCMH"/>
    <property type="match status" value="1"/>
</dbReference>
<dbReference type="InterPro" id="IPR004113">
    <property type="entry name" value="FAD-bd_oxidored_4_C"/>
</dbReference>
<dbReference type="GO" id="GO:0022904">
    <property type="term" value="P:respiratory electron transport chain"/>
    <property type="evidence" value="ECO:0007669"/>
    <property type="project" value="TreeGrafter"/>
</dbReference>
<dbReference type="InterPro" id="IPR016169">
    <property type="entry name" value="FAD-bd_PCMH_sub2"/>
</dbReference>